<accession>G8NSK2</accession>
<reference evidence="2 3" key="1">
    <citation type="submission" date="2011-11" db="EMBL/GenBank/DDBJ databases">
        <title>Complete sequence of Granulicella mallensis MP5ACTX8.</title>
        <authorList>
            <consortium name="US DOE Joint Genome Institute"/>
            <person name="Lucas S."/>
            <person name="Copeland A."/>
            <person name="Lapidus A."/>
            <person name="Cheng J.-F."/>
            <person name="Goodwin L."/>
            <person name="Pitluck S."/>
            <person name="Peters L."/>
            <person name="Lu M."/>
            <person name="Detter J.C."/>
            <person name="Han C."/>
            <person name="Tapia R."/>
            <person name="Land M."/>
            <person name="Hauser L."/>
            <person name="Kyrpides N."/>
            <person name="Ivanova N."/>
            <person name="Mikhailova N."/>
            <person name="Pagani I."/>
            <person name="Rawat S."/>
            <person name="Mannisto M."/>
            <person name="Haggblom M."/>
            <person name="Woyke T."/>
        </authorList>
    </citation>
    <scope>NUCLEOTIDE SEQUENCE [LARGE SCALE GENOMIC DNA]</scope>
    <source>
        <strain evidence="3">ATCC BAA-1857 / DSM 23137 / MP5ACTX8</strain>
    </source>
</reference>
<evidence type="ECO:0000256" key="1">
    <source>
        <dbReference type="SAM" id="Phobius"/>
    </source>
</evidence>
<dbReference type="Proteomes" id="UP000007113">
    <property type="component" value="Chromosome"/>
</dbReference>
<gene>
    <name evidence="2" type="ordered locus">AciX8_4303</name>
</gene>
<dbReference type="KEGG" id="gma:AciX8_4303"/>
<feature type="transmembrane region" description="Helical" evidence="1">
    <location>
        <begin position="60"/>
        <end position="79"/>
    </location>
</feature>
<keyword evidence="3" id="KW-1185">Reference proteome</keyword>
<keyword evidence="1" id="KW-1133">Transmembrane helix</keyword>
<keyword evidence="1" id="KW-0812">Transmembrane</keyword>
<dbReference type="EMBL" id="CP003130">
    <property type="protein sequence ID" value="AEU38578.1"/>
    <property type="molecule type" value="Genomic_DNA"/>
</dbReference>
<dbReference type="STRING" id="682795.AciX8_4303"/>
<organism evidence="2 3">
    <name type="scientific">Granulicella mallensis (strain ATCC BAA-1857 / DSM 23137 / MP5ACTX8)</name>
    <dbReference type="NCBI Taxonomy" id="682795"/>
    <lineage>
        <taxon>Bacteria</taxon>
        <taxon>Pseudomonadati</taxon>
        <taxon>Acidobacteriota</taxon>
        <taxon>Terriglobia</taxon>
        <taxon>Terriglobales</taxon>
        <taxon>Acidobacteriaceae</taxon>
        <taxon>Granulicella</taxon>
    </lineage>
</organism>
<feature type="transmembrane region" description="Helical" evidence="1">
    <location>
        <begin position="12"/>
        <end position="31"/>
    </location>
</feature>
<dbReference type="HOGENOM" id="CLU_1022183_0_0_0"/>
<feature type="transmembrane region" description="Helical" evidence="1">
    <location>
        <begin position="100"/>
        <end position="125"/>
    </location>
</feature>
<feature type="transmembrane region" description="Helical" evidence="1">
    <location>
        <begin position="246"/>
        <end position="264"/>
    </location>
</feature>
<name>G8NSK2_GRAMM</name>
<dbReference type="OrthoDB" id="9882488at2"/>
<dbReference type="AlphaFoldDB" id="G8NSK2"/>
<protein>
    <submittedName>
        <fullName evidence="2">Uncharacterized protein</fullName>
    </submittedName>
</protein>
<proteinExistence type="predicted"/>
<dbReference type="RefSeq" id="WP_014267449.1">
    <property type="nucleotide sequence ID" value="NC_016631.1"/>
</dbReference>
<evidence type="ECO:0000313" key="3">
    <source>
        <dbReference type="Proteomes" id="UP000007113"/>
    </source>
</evidence>
<sequence>MIRPWLLLARRRLIAAFVVSFFFALFMHVWVSGESLTDMGIFWHHFCGCPVDPTDFQVLLNFPVTAGLVGFFMGLSLKGSNALSSSSNTLFLLTRPVSRASVLLAPLAVATAAVAVFPLLGWLLLLGWLRLVHAPSLLHLLAILQRLPAAAALGPHPRLFDLLSAIEFPRRYLASIALGLCGYTLTASQRWLMTSPNHKLRALGILPNLIGVLSLVRGPAKRISNAIFMVSGHNGPLNYAPSNLSIALHFVFAAAIVFGCWRLLRKVEIQNS</sequence>
<evidence type="ECO:0000313" key="2">
    <source>
        <dbReference type="EMBL" id="AEU38578.1"/>
    </source>
</evidence>
<keyword evidence="1" id="KW-0472">Membrane</keyword>